<evidence type="ECO:0000313" key="3">
    <source>
        <dbReference type="Proteomes" id="UP000004995"/>
    </source>
</evidence>
<protein>
    <recommendedName>
        <fullName evidence="4">F-box domain-containing protein</fullName>
    </recommendedName>
</protein>
<dbReference type="SUPFAM" id="SSF52047">
    <property type="entry name" value="RNI-like"/>
    <property type="match status" value="1"/>
</dbReference>
<feature type="compositionally biased region" description="Low complexity" evidence="1">
    <location>
        <begin position="396"/>
        <end position="409"/>
    </location>
</feature>
<name>K3YCQ8_SETIT</name>
<dbReference type="AlphaFoldDB" id="K3YCQ8"/>
<dbReference type="Gramene" id="KQK98930">
    <property type="protein sequence ID" value="KQK98930"/>
    <property type="gene ID" value="SETIT_012007mg"/>
</dbReference>
<evidence type="ECO:0008006" key="4">
    <source>
        <dbReference type="Google" id="ProtNLM"/>
    </source>
</evidence>
<dbReference type="FunCoup" id="K3YCQ8">
    <property type="interactions" value="189"/>
</dbReference>
<dbReference type="InterPro" id="IPR055312">
    <property type="entry name" value="FBL15-like"/>
</dbReference>
<dbReference type="InParanoid" id="K3YCQ8"/>
<dbReference type="InterPro" id="IPR032675">
    <property type="entry name" value="LRR_dom_sf"/>
</dbReference>
<dbReference type="PANTHER" id="PTHR34709">
    <property type="entry name" value="OS10G0396666 PROTEIN"/>
    <property type="match status" value="1"/>
</dbReference>
<dbReference type="OMA" id="CAIERLA"/>
<reference evidence="3" key="1">
    <citation type="journal article" date="2012" name="Nat. Biotechnol.">
        <title>Reference genome sequence of the model plant Setaria.</title>
        <authorList>
            <person name="Bennetzen J.L."/>
            <person name="Schmutz J."/>
            <person name="Wang H."/>
            <person name="Percifield R."/>
            <person name="Hawkins J."/>
            <person name="Pontaroli A.C."/>
            <person name="Estep M."/>
            <person name="Feng L."/>
            <person name="Vaughn J.N."/>
            <person name="Grimwood J."/>
            <person name="Jenkins J."/>
            <person name="Barry K."/>
            <person name="Lindquist E."/>
            <person name="Hellsten U."/>
            <person name="Deshpande S."/>
            <person name="Wang X."/>
            <person name="Wu X."/>
            <person name="Mitros T."/>
            <person name="Triplett J."/>
            <person name="Yang X."/>
            <person name="Ye C.Y."/>
            <person name="Mauro-Herrera M."/>
            <person name="Wang L."/>
            <person name="Li P."/>
            <person name="Sharma M."/>
            <person name="Sharma R."/>
            <person name="Ronald P.C."/>
            <person name="Panaud O."/>
            <person name="Kellogg E.A."/>
            <person name="Brutnell T.P."/>
            <person name="Doust A.N."/>
            <person name="Tuskan G.A."/>
            <person name="Rokhsar D."/>
            <person name="Devos K.M."/>
        </authorList>
    </citation>
    <scope>NUCLEOTIDE SEQUENCE [LARGE SCALE GENOMIC DNA]</scope>
    <source>
        <strain evidence="3">cv. Yugu1</strain>
    </source>
</reference>
<dbReference type="EMBL" id="AGNK02004509">
    <property type="status" value="NOT_ANNOTATED_CDS"/>
    <property type="molecule type" value="Genomic_DNA"/>
</dbReference>
<dbReference type="PANTHER" id="PTHR34709:SF28">
    <property type="entry name" value="OS08G0272601 PROTEIN"/>
    <property type="match status" value="1"/>
</dbReference>
<dbReference type="EnsemblPlants" id="KQK98930">
    <property type="protein sequence ID" value="KQK98930"/>
    <property type="gene ID" value="SETIT_012007mg"/>
</dbReference>
<dbReference type="SUPFAM" id="SSF81383">
    <property type="entry name" value="F-box domain"/>
    <property type="match status" value="1"/>
</dbReference>
<dbReference type="HOGENOM" id="CLU_017148_3_2_1"/>
<accession>K3YCQ8</accession>
<dbReference type="InterPro" id="IPR036047">
    <property type="entry name" value="F-box-like_dom_sf"/>
</dbReference>
<evidence type="ECO:0000313" key="2">
    <source>
        <dbReference type="EnsemblPlants" id="KQK98930"/>
    </source>
</evidence>
<dbReference type="Proteomes" id="UP000004995">
    <property type="component" value="Unassembled WGS sequence"/>
</dbReference>
<feature type="region of interest" description="Disordered" evidence="1">
    <location>
        <begin position="393"/>
        <end position="424"/>
    </location>
</feature>
<reference evidence="2" key="2">
    <citation type="submission" date="2018-08" db="UniProtKB">
        <authorList>
            <consortium name="EnsemblPlants"/>
        </authorList>
    </citation>
    <scope>IDENTIFICATION</scope>
    <source>
        <strain evidence="2">Yugu1</strain>
    </source>
</reference>
<dbReference type="Gene3D" id="3.80.10.10">
    <property type="entry name" value="Ribonuclease Inhibitor"/>
    <property type="match status" value="1"/>
</dbReference>
<sequence>ANQLRPSADFKDGAATAGVDLTGGLSDDVLVRVLELIPDARDLVRTGALSRRWRGLWTRVPALRFASSARPEFASSVAERYAAFVSDALALRAAQTEPAVERLAISFAALASPSIIFRAAEAWVQYAVDHALNPSTATLETTRLAIDHAIVKLPETAVFASLTDLSLERMGVEIGSGHLLARLLSPACCPRFRKLKLRKLRFRLAGFQELLLLEAGTLSELSFEDMVEPGVLQLRTPNLRVLRINHSCLNELVISHAPRLEILMIDGLPDRIDVDGDLPRVSEVIKGRIPHLPNATSLTVQISQFELHSFGNGVSDILAQCNNLKYLCLDLNCFIADLQRKNPKLDLTCHHQDHWKTHEISLVHLKEVELKGLTGTNCELWFMQSVISSARDLENPAASSSAPSTLPLPQRHRRSKPTPAAAPP</sequence>
<proteinExistence type="predicted"/>
<evidence type="ECO:0000256" key="1">
    <source>
        <dbReference type="SAM" id="MobiDB-lite"/>
    </source>
</evidence>
<organism evidence="2 3">
    <name type="scientific">Setaria italica</name>
    <name type="common">Foxtail millet</name>
    <name type="synonym">Panicum italicum</name>
    <dbReference type="NCBI Taxonomy" id="4555"/>
    <lineage>
        <taxon>Eukaryota</taxon>
        <taxon>Viridiplantae</taxon>
        <taxon>Streptophyta</taxon>
        <taxon>Embryophyta</taxon>
        <taxon>Tracheophyta</taxon>
        <taxon>Spermatophyta</taxon>
        <taxon>Magnoliopsida</taxon>
        <taxon>Liliopsida</taxon>
        <taxon>Poales</taxon>
        <taxon>Poaceae</taxon>
        <taxon>PACMAD clade</taxon>
        <taxon>Panicoideae</taxon>
        <taxon>Panicodae</taxon>
        <taxon>Paniceae</taxon>
        <taxon>Cenchrinae</taxon>
        <taxon>Setaria</taxon>
    </lineage>
</organism>
<keyword evidence="3" id="KW-1185">Reference proteome</keyword>